<feature type="transmembrane region" description="Helical" evidence="2">
    <location>
        <begin position="12"/>
        <end position="30"/>
    </location>
</feature>
<keyword evidence="2" id="KW-1133">Transmembrane helix</keyword>
<evidence type="ECO:0000313" key="3">
    <source>
        <dbReference type="EMBL" id="RQG89231.1"/>
    </source>
</evidence>
<protein>
    <submittedName>
        <fullName evidence="3">Uncharacterized protein</fullName>
    </submittedName>
</protein>
<name>A0A3N6M293_9EURY</name>
<dbReference type="OrthoDB" id="206389at2157"/>
<accession>A0A3N6M293</accession>
<reference evidence="3 4" key="1">
    <citation type="submission" date="2018-10" db="EMBL/GenBank/DDBJ databases">
        <title>Natrarchaeobius chitinivorans gen. nov., sp. nov., and Natrarchaeobius haloalkaliphilus sp. nov., alkaliphilic, chitin-utilizing haloarchaea from hypersaline alkaline lakes.</title>
        <authorList>
            <person name="Sorokin D.Y."/>
            <person name="Elcheninov A.G."/>
            <person name="Kostrikina N.A."/>
            <person name="Bale N.J."/>
            <person name="Sinninghe Damste J.S."/>
            <person name="Khijniak T.V."/>
            <person name="Kublanov I.V."/>
            <person name="Toshchakov S.V."/>
        </authorList>
    </citation>
    <scope>NUCLEOTIDE SEQUENCE [LARGE SCALE GENOMIC DNA]</scope>
    <source>
        <strain evidence="3 4">AArcht-Sl</strain>
    </source>
</reference>
<dbReference type="RefSeq" id="WP_124178922.1">
    <property type="nucleotide sequence ID" value="NZ_REFY01000004.1"/>
</dbReference>
<evidence type="ECO:0000313" key="4">
    <source>
        <dbReference type="Proteomes" id="UP000273828"/>
    </source>
</evidence>
<sequence length="148" mass="16143">MSTTEPLGQRGRLLVVAVLIGTFVCLPLWFGSSRPSIGGVVSSGGSDQLTPVLEDAFPVDEWPGSREPWERYYMYGISGVAGIWVASRFVLGWRFDRERVAFVPRSDQCAPAGVFRRATVASESEREAETAGSAQEERNTTGRGIEDA</sequence>
<keyword evidence="2" id="KW-0812">Transmembrane</keyword>
<dbReference type="EMBL" id="REFY01000004">
    <property type="protein sequence ID" value="RQG89231.1"/>
    <property type="molecule type" value="Genomic_DNA"/>
</dbReference>
<dbReference type="AlphaFoldDB" id="A0A3N6M293"/>
<organism evidence="3 4">
    <name type="scientific">Natrarchaeobius halalkaliphilus</name>
    <dbReference type="NCBI Taxonomy" id="1679091"/>
    <lineage>
        <taxon>Archaea</taxon>
        <taxon>Methanobacteriati</taxon>
        <taxon>Methanobacteriota</taxon>
        <taxon>Stenosarchaea group</taxon>
        <taxon>Halobacteria</taxon>
        <taxon>Halobacteriales</taxon>
        <taxon>Natrialbaceae</taxon>
        <taxon>Natrarchaeobius</taxon>
    </lineage>
</organism>
<keyword evidence="4" id="KW-1185">Reference proteome</keyword>
<keyword evidence="2" id="KW-0472">Membrane</keyword>
<dbReference type="InterPro" id="IPR058927">
    <property type="entry name" value="OB_2TM"/>
</dbReference>
<dbReference type="Proteomes" id="UP000273828">
    <property type="component" value="Unassembled WGS sequence"/>
</dbReference>
<evidence type="ECO:0000256" key="1">
    <source>
        <dbReference type="SAM" id="MobiDB-lite"/>
    </source>
</evidence>
<evidence type="ECO:0000256" key="2">
    <source>
        <dbReference type="SAM" id="Phobius"/>
    </source>
</evidence>
<gene>
    <name evidence="3" type="ORF">EA462_12770</name>
</gene>
<proteinExistence type="predicted"/>
<feature type="region of interest" description="Disordered" evidence="1">
    <location>
        <begin position="119"/>
        <end position="148"/>
    </location>
</feature>
<comment type="caution">
    <text evidence="3">The sequence shown here is derived from an EMBL/GenBank/DDBJ whole genome shotgun (WGS) entry which is preliminary data.</text>
</comment>
<feature type="transmembrane region" description="Helical" evidence="2">
    <location>
        <begin position="72"/>
        <end position="91"/>
    </location>
</feature>
<feature type="compositionally biased region" description="Basic and acidic residues" evidence="1">
    <location>
        <begin position="123"/>
        <end position="148"/>
    </location>
</feature>
<dbReference type="Pfam" id="PF26045">
    <property type="entry name" value="OB_2TM_halo"/>
    <property type="match status" value="1"/>
</dbReference>